<evidence type="ECO:0000256" key="4">
    <source>
        <dbReference type="ARBA" id="ARBA00022833"/>
    </source>
</evidence>
<evidence type="ECO:0000313" key="6">
    <source>
        <dbReference type="EMBL" id="KEA64075.1"/>
    </source>
</evidence>
<organism evidence="6 7">
    <name type="scientific">Marinobacterium lacunae</name>
    <dbReference type="NCBI Taxonomy" id="1232683"/>
    <lineage>
        <taxon>Bacteria</taxon>
        <taxon>Pseudomonadati</taxon>
        <taxon>Pseudomonadota</taxon>
        <taxon>Gammaproteobacteria</taxon>
        <taxon>Oceanospirillales</taxon>
        <taxon>Oceanospirillaceae</taxon>
        <taxon>Marinobacterium</taxon>
    </lineage>
</organism>
<name>A0A081FZX0_9GAMM</name>
<dbReference type="InterPro" id="IPR055438">
    <property type="entry name" value="AstE_AspA_cat"/>
</dbReference>
<dbReference type="Pfam" id="PF24827">
    <property type="entry name" value="AstE_AspA_cat"/>
    <property type="match status" value="1"/>
</dbReference>
<dbReference type="STRING" id="1232683.ADIMK_1810"/>
<dbReference type="GO" id="GO:0046872">
    <property type="term" value="F:metal ion binding"/>
    <property type="evidence" value="ECO:0007669"/>
    <property type="project" value="UniProtKB-KW"/>
</dbReference>
<comment type="caution">
    <text evidence="6">The sequence shown here is derived from an EMBL/GenBank/DDBJ whole genome shotgun (WGS) entry which is preliminary data.</text>
</comment>
<gene>
    <name evidence="6" type="ORF">ADIMK_1810</name>
</gene>
<evidence type="ECO:0000256" key="1">
    <source>
        <dbReference type="ARBA" id="ARBA00001947"/>
    </source>
</evidence>
<dbReference type="SUPFAM" id="SSF53187">
    <property type="entry name" value="Zn-dependent exopeptidases"/>
    <property type="match status" value="1"/>
</dbReference>
<protein>
    <recommendedName>
        <fullName evidence="5">Succinylglutamate desuccinylase/Aspartoacylase catalytic domain-containing protein</fullName>
    </recommendedName>
</protein>
<dbReference type="Gene3D" id="3.40.630.10">
    <property type="entry name" value="Zn peptidases"/>
    <property type="match status" value="1"/>
</dbReference>
<accession>A0A081FZX0</accession>
<evidence type="ECO:0000256" key="2">
    <source>
        <dbReference type="ARBA" id="ARBA00022723"/>
    </source>
</evidence>
<sequence length="347" mass="38470">MATDPIRVLEASATSVWGETDAEFLNRLSGAAVILIPGRDRSRTRALCTLLHGNEPSGTRALHRYLREGHIPLVNLLCCVPAVETALHEKLYQHRYLPGERDMNRCFRPPFDDRPGAIAHRILQILAEYRPECLIDIHNTSGAGPAFGVVTYEDHTHEALVSLFTEHLVVNDLKLGALMELSRPECPVVTIECGGAGDPRSDRIAYEGLLRYASGEDVLKLAPGTHLELYHSPIRLELSEGASLTYDTRPVPGVDLTVPPDLERYNFGTAPEGTFIGWLDGSASRQRLSAKNGQGIDRLGEWFKVEDGRLMTALPLKLFMITHRKDIALSDCLFYAAPETEHRSIDS</sequence>
<dbReference type="AlphaFoldDB" id="A0A081FZX0"/>
<keyword evidence="3" id="KW-0378">Hydrolase</keyword>
<dbReference type="OrthoDB" id="9782876at2"/>
<keyword evidence="4" id="KW-0862">Zinc</keyword>
<comment type="cofactor">
    <cofactor evidence="1">
        <name>Zn(2+)</name>
        <dbReference type="ChEBI" id="CHEBI:29105"/>
    </cofactor>
</comment>
<evidence type="ECO:0000256" key="3">
    <source>
        <dbReference type="ARBA" id="ARBA00022801"/>
    </source>
</evidence>
<dbReference type="eggNOG" id="COG3608">
    <property type="taxonomic scope" value="Bacteria"/>
</dbReference>
<evidence type="ECO:0000259" key="5">
    <source>
        <dbReference type="Pfam" id="PF24827"/>
    </source>
</evidence>
<keyword evidence="2" id="KW-0479">Metal-binding</keyword>
<dbReference type="GO" id="GO:0016788">
    <property type="term" value="F:hydrolase activity, acting on ester bonds"/>
    <property type="evidence" value="ECO:0007669"/>
    <property type="project" value="InterPro"/>
</dbReference>
<dbReference type="EMBL" id="JMQN01000021">
    <property type="protein sequence ID" value="KEA64075.1"/>
    <property type="molecule type" value="Genomic_DNA"/>
</dbReference>
<keyword evidence="7" id="KW-1185">Reference proteome</keyword>
<dbReference type="RefSeq" id="WP_036186543.1">
    <property type="nucleotide sequence ID" value="NZ_JMQN01000021.1"/>
</dbReference>
<proteinExistence type="predicted"/>
<evidence type="ECO:0000313" key="7">
    <source>
        <dbReference type="Proteomes" id="UP000028252"/>
    </source>
</evidence>
<reference evidence="6 7" key="1">
    <citation type="submission" date="2014-04" db="EMBL/GenBank/DDBJ databases">
        <title>Marinobacterium kochiensis sp. nov., isolated from sediment sample collected from Kochi backwaters in Kerala, India.</title>
        <authorList>
            <person name="Singh A."/>
            <person name="Pinnaka A.K."/>
        </authorList>
    </citation>
    <scope>NUCLEOTIDE SEQUENCE [LARGE SCALE GENOMIC DNA]</scope>
    <source>
        <strain evidence="6 7">AK27</strain>
    </source>
</reference>
<dbReference type="Proteomes" id="UP000028252">
    <property type="component" value="Unassembled WGS sequence"/>
</dbReference>
<dbReference type="PATRIC" id="fig|1232683.4.peg.1784"/>
<feature type="domain" description="Succinylglutamate desuccinylase/Aspartoacylase catalytic" evidence="5">
    <location>
        <begin position="47"/>
        <end position="205"/>
    </location>
</feature>